<keyword evidence="1" id="KW-1133">Transmembrane helix</keyword>
<reference evidence="3" key="1">
    <citation type="journal article" date="2011" name="Nature">
        <title>Genome sequence and analysis of the tuber crop potato.</title>
        <authorList>
            <consortium name="The Potato Genome Sequencing Consortium"/>
        </authorList>
    </citation>
    <scope>NUCLEOTIDE SEQUENCE [LARGE SCALE GENOMIC DNA]</scope>
    <source>
        <strain evidence="3">cv. DM1-3 516 R44</strain>
    </source>
</reference>
<sequence>MSFALALRHDCDMCYVIRGCTISRDVSRTATDIIYRGTYRAPRWILYIKGRIARRDGCMNRYVPHGSRTVVVVEVRLGWLLARTFVIFSLLLVRGFSWRHDLEYDSLRMSTCVSTSMGESIVVDRMYRSSYVLLKGQDPWADLVISVMIDLVLFGIVKVYHWFYMHDLAYENL</sequence>
<organism evidence="2 3">
    <name type="scientific">Solanum tuberosum</name>
    <name type="common">Potato</name>
    <dbReference type="NCBI Taxonomy" id="4113"/>
    <lineage>
        <taxon>Eukaryota</taxon>
        <taxon>Viridiplantae</taxon>
        <taxon>Streptophyta</taxon>
        <taxon>Embryophyta</taxon>
        <taxon>Tracheophyta</taxon>
        <taxon>Spermatophyta</taxon>
        <taxon>Magnoliopsida</taxon>
        <taxon>eudicotyledons</taxon>
        <taxon>Gunneridae</taxon>
        <taxon>Pentapetalae</taxon>
        <taxon>asterids</taxon>
        <taxon>lamiids</taxon>
        <taxon>Solanales</taxon>
        <taxon>Solanaceae</taxon>
        <taxon>Solanoideae</taxon>
        <taxon>Solaneae</taxon>
        <taxon>Solanum</taxon>
    </lineage>
</organism>
<feature type="transmembrane region" description="Helical" evidence="1">
    <location>
        <begin position="143"/>
        <end position="163"/>
    </location>
</feature>
<evidence type="ECO:0000313" key="2">
    <source>
        <dbReference type="EnsemblPlants" id="PGSC0003DMT400089473"/>
    </source>
</evidence>
<dbReference type="EnsemblPlants" id="PGSC0003DMT400089473">
    <property type="protein sequence ID" value="PGSC0003DMT400089473"/>
    <property type="gene ID" value="PGSC0003DMG400039044"/>
</dbReference>
<dbReference type="InParanoid" id="M1DI84"/>
<keyword evidence="1" id="KW-0472">Membrane</keyword>
<evidence type="ECO:0000256" key="1">
    <source>
        <dbReference type="SAM" id="Phobius"/>
    </source>
</evidence>
<dbReference type="Gramene" id="PGSC0003DMT400089473">
    <property type="protein sequence ID" value="PGSC0003DMT400089473"/>
    <property type="gene ID" value="PGSC0003DMG400039044"/>
</dbReference>
<feature type="transmembrane region" description="Helical" evidence="1">
    <location>
        <begin position="77"/>
        <end position="96"/>
    </location>
</feature>
<keyword evidence="1" id="KW-0812">Transmembrane</keyword>
<dbReference type="AlphaFoldDB" id="M1DI84"/>
<evidence type="ECO:0000313" key="3">
    <source>
        <dbReference type="Proteomes" id="UP000011115"/>
    </source>
</evidence>
<dbReference type="HOGENOM" id="CLU_1550264_0_0_1"/>
<proteinExistence type="predicted"/>
<reference evidence="2" key="2">
    <citation type="submission" date="2015-06" db="UniProtKB">
        <authorList>
            <consortium name="EnsemblPlants"/>
        </authorList>
    </citation>
    <scope>IDENTIFICATION</scope>
    <source>
        <strain evidence="2">DM1-3 516 R44</strain>
    </source>
</reference>
<keyword evidence="3" id="KW-1185">Reference proteome</keyword>
<dbReference type="PaxDb" id="4113-PGSC0003DMT400089473"/>
<name>M1DI84_SOLTU</name>
<dbReference type="Proteomes" id="UP000011115">
    <property type="component" value="Unassembled WGS sequence"/>
</dbReference>
<accession>M1DI84</accession>
<protein>
    <submittedName>
        <fullName evidence="2">Uncharacterized protein</fullName>
    </submittedName>
</protein>